<dbReference type="RefSeq" id="WP_116591555.1">
    <property type="nucleotide sequence ID" value="NZ_MZGS01000016.1"/>
</dbReference>
<gene>
    <name evidence="2" type="ORF">MBBTH_05830</name>
</gene>
<dbReference type="InterPro" id="IPR013762">
    <property type="entry name" value="Integrase-like_cat_sf"/>
</dbReference>
<organism evidence="2 3">
    <name type="scientific">Methanobrevibacter thaueri</name>
    <dbReference type="NCBI Taxonomy" id="190975"/>
    <lineage>
        <taxon>Archaea</taxon>
        <taxon>Methanobacteriati</taxon>
        <taxon>Methanobacteriota</taxon>
        <taxon>Methanomada group</taxon>
        <taxon>Methanobacteria</taxon>
        <taxon>Methanobacteriales</taxon>
        <taxon>Methanobacteriaceae</taxon>
        <taxon>Methanobrevibacter</taxon>
    </lineage>
</organism>
<dbReference type="EMBL" id="MZGS01000016">
    <property type="protein sequence ID" value="PWB87996.1"/>
    <property type="molecule type" value="Genomic_DNA"/>
</dbReference>
<evidence type="ECO:0000256" key="1">
    <source>
        <dbReference type="ARBA" id="ARBA00023172"/>
    </source>
</evidence>
<comment type="caution">
    <text evidence="2">The sequence shown here is derived from an EMBL/GenBank/DDBJ whole genome shotgun (WGS) entry which is preliminary data.</text>
</comment>
<protein>
    <submittedName>
        <fullName evidence="2">Uncharacterized protein</fullName>
    </submittedName>
</protein>
<dbReference type="SUPFAM" id="SSF56349">
    <property type="entry name" value="DNA breaking-rejoining enzymes"/>
    <property type="match status" value="1"/>
</dbReference>
<dbReference type="InterPro" id="IPR011010">
    <property type="entry name" value="DNA_brk_join_enz"/>
</dbReference>
<dbReference type="OrthoDB" id="71463at2157"/>
<reference evidence="2 3" key="1">
    <citation type="submission" date="2017-03" db="EMBL/GenBank/DDBJ databases">
        <title>Genome sequence of Methanobrevibacter thaueri.</title>
        <authorList>
            <person name="Poehlein A."/>
            <person name="Seedorf H."/>
            <person name="Daniel R."/>
        </authorList>
    </citation>
    <scope>NUCLEOTIDE SEQUENCE [LARGE SCALE GENOMIC DNA]</scope>
    <source>
        <strain evidence="2 3">DSM 11995</strain>
    </source>
</reference>
<dbReference type="GO" id="GO:0003677">
    <property type="term" value="F:DNA binding"/>
    <property type="evidence" value="ECO:0007669"/>
    <property type="project" value="InterPro"/>
</dbReference>
<keyword evidence="3" id="KW-1185">Reference proteome</keyword>
<dbReference type="GO" id="GO:0015074">
    <property type="term" value="P:DNA integration"/>
    <property type="evidence" value="ECO:0007669"/>
    <property type="project" value="InterPro"/>
</dbReference>
<dbReference type="Gene3D" id="1.10.443.10">
    <property type="entry name" value="Intergrase catalytic core"/>
    <property type="match status" value="1"/>
</dbReference>
<dbReference type="GO" id="GO:0006310">
    <property type="term" value="P:DNA recombination"/>
    <property type="evidence" value="ECO:0007669"/>
    <property type="project" value="UniProtKB-KW"/>
</dbReference>
<keyword evidence="1" id="KW-0233">DNA recombination</keyword>
<dbReference type="Proteomes" id="UP000251717">
    <property type="component" value="Unassembled WGS sequence"/>
</dbReference>
<evidence type="ECO:0000313" key="3">
    <source>
        <dbReference type="Proteomes" id="UP000251717"/>
    </source>
</evidence>
<name>A0A315XNR4_9EURY</name>
<proteinExistence type="predicted"/>
<sequence>MYRNDEDLISEFHLKAGHSESSVKSYRAVFKGYCSFHDMSLSELLKEAIMEQENRIPENRLKIYDRIVSYRNFLSKTHMPNTINNSVSKIKTFYHYNRVYLPFIPPLNTKNIPKNDIIAFEDIPTKDELRLALEFADDQLRLWILVMISSGSSRAEAKSMTNSLFFRGTYEYHKTGTFPKALRRLAAMDDAVCTCSLTRQKTDKPYYTFLNPECVKEIARVKLKEKDFDLDAPLLKYNLNHVNYKFKLLNDYLGFGQAGGFARLRPHMLRKFNSTYLSQGSLDGNLLAMDSVDMLHGRGKSKTRESYYKDNPEFLKLEYIRAMNNISLYHRYDWKVINGKVRIVSRPL</sequence>
<dbReference type="AlphaFoldDB" id="A0A315XNR4"/>
<evidence type="ECO:0000313" key="2">
    <source>
        <dbReference type="EMBL" id="PWB87996.1"/>
    </source>
</evidence>
<accession>A0A315XNR4</accession>